<evidence type="ECO:0000313" key="3">
    <source>
        <dbReference type="EMBL" id="CAD7695023.1"/>
    </source>
</evidence>
<feature type="region of interest" description="Disordered" evidence="1">
    <location>
        <begin position="134"/>
        <end position="159"/>
    </location>
</feature>
<feature type="domain" description="Yippee" evidence="2">
    <location>
        <begin position="32"/>
        <end position="130"/>
    </location>
</feature>
<dbReference type="AlphaFoldDB" id="A0A8S1INR1"/>
<proteinExistence type="predicted"/>
<protein>
    <recommendedName>
        <fullName evidence="2">Yippee domain-containing protein</fullName>
    </recommendedName>
</protein>
<name>A0A8S1INR1_9CHLO</name>
<dbReference type="Proteomes" id="UP000708148">
    <property type="component" value="Unassembled WGS sequence"/>
</dbReference>
<gene>
    <name evidence="3" type="ORF">OSTQU699_LOCUS384</name>
</gene>
<dbReference type="InterPro" id="IPR039058">
    <property type="entry name" value="Yippee_fam"/>
</dbReference>
<dbReference type="PANTHER" id="PTHR13848">
    <property type="entry name" value="PROTEIN YIPPEE-LIKE CG15309-RELATED"/>
    <property type="match status" value="1"/>
</dbReference>
<dbReference type="EMBL" id="CAJHUC010000295">
    <property type="protein sequence ID" value="CAD7695023.1"/>
    <property type="molecule type" value="Genomic_DNA"/>
</dbReference>
<reference evidence="3" key="1">
    <citation type="submission" date="2020-12" db="EMBL/GenBank/DDBJ databases">
        <authorList>
            <person name="Iha C."/>
        </authorList>
    </citation>
    <scope>NUCLEOTIDE SEQUENCE</scope>
</reference>
<dbReference type="PROSITE" id="PS51792">
    <property type="entry name" value="YIPPEE"/>
    <property type="match status" value="1"/>
</dbReference>
<keyword evidence="4" id="KW-1185">Reference proteome</keyword>
<evidence type="ECO:0000256" key="1">
    <source>
        <dbReference type="SAM" id="MobiDB-lite"/>
    </source>
</evidence>
<sequence>MQVGRGPGRNCQPRHARLLPTRGASIPPCLLHNGFQLAHSVEVASGSSLIWEGFMAAQQPAYLFRNTVNMEACSPEREQLLSTGHYTLVDVRCRSCCTPLGWRYIKASRGEQKYKEGSTLLQQELLTRVNTAPKRRGADGLPHTLDFRNVQPYDSQTSR</sequence>
<evidence type="ECO:0000259" key="2">
    <source>
        <dbReference type="PROSITE" id="PS51792"/>
    </source>
</evidence>
<organism evidence="3 4">
    <name type="scientific">Ostreobium quekettii</name>
    <dbReference type="NCBI Taxonomy" id="121088"/>
    <lineage>
        <taxon>Eukaryota</taxon>
        <taxon>Viridiplantae</taxon>
        <taxon>Chlorophyta</taxon>
        <taxon>core chlorophytes</taxon>
        <taxon>Ulvophyceae</taxon>
        <taxon>TCBD clade</taxon>
        <taxon>Bryopsidales</taxon>
        <taxon>Ostreobineae</taxon>
        <taxon>Ostreobiaceae</taxon>
        <taxon>Ostreobium</taxon>
    </lineage>
</organism>
<accession>A0A8S1INR1</accession>
<comment type="caution">
    <text evidence="3">The sequence shown here is derived from an EMBL/GenBank/DDBJ whole genome shotgun (WGS) entry which is preliminary data.</text>
</comment>
<dbReference type="OrthoDB" id="565923at2759"/>
<dbReference type="InterPro" id="IPR034751">
    <property type="entry name" value="Yippee"/>
</dbReference>
<evidence type="ECO:0000313" key="4">
    <source>
        <dbReference type="Proteomes" id="UP000708148"/>
    </source>
</evidence>